<feature type="compositionally biased region" description="Polar residues" evidence="1">
    <location>
        <begin position="470"/>
        <end position="481"/>
    </location>
</feature>
<organism evidence="2 3">
    <name type="scientific">Favolaschia claudopus</name>
    <dbReference type="NCBI Taxonomy" id="2862362"/>
    <lineage>
        <taxon>Eukaryota</taxon>
        <taxon>Fungi</taxon>
        <taxon>Dikarya</taxon>
        <taxon>Basidiomycota</taxon>
        <taxon>Agaricomycotina</taxon>
        <taxon>Agaricomycetes</taxon>
        <taxon>Agaricomycetidae</taxon>
        <taxon>Agaricales</taxon>
        <taxon>Marasmiineae</taxon>
        <taxon>Mycenaceae</taxon>
        <taxon>Favolaschia</taxon>
    </lineage>
</organism>
<dbReference type="EMBL" id="JAWWNJ010000101">
    <property type="protein sequence ID" value="KAK6995868.1"/>
    <property type="molecule type" value="Genomic_DNA"/>
</dbReference>
<feature type="region of interest" description="Disordered" evidence="1">
    <location>
        <begin position="435"/>
        <end position="481"/>
    </location>
</feature>
<reference evidence="2 3" key="1">
    <citation type="journal article" date="2024" name="J Genomics">
        <title>Draft genome sequencing and assembly of Favolaschia claudopus CIRM-BRFM 2984 isolated from oak limbs.</title>
        <authorList>
            <person name="Navarro D."/>
            <person name="Drula E."/>
            <person name="Chaduli D."/>
            <person name="Cazenave R."/>
            <person name="Ahrendt S."/>
            <person name="Wang J."/>
            <person name="Lipzen A."/>
            <person name="Daum C."/>
            <person name="Barry K."/>
            <person name="Grigoriev I.V."/>
            <person name="Favel A."/>
            <person name="Rosso M.N."/>
            <person name="Martin F."/>
        </authorList>
    </citation>
    <scope>NUCLEOTIDE SEQUENCE [LARGE SCALE GENOMIC DNA]</scope>
    <source>
        <strain evidence="2 3">CIRM-BRFM 2984</strain>
    </source>
</reference>
<gene>
    <name evidence="2" type="ORF">R3P38DRAFT_2800726</name>
</gene>
<evidence type="ECO:0000256" key="1">
    <source>
        <dbReference type="SAM" id="MobiDB-lite"/>
    </source>
</evidence>
<name>A0AAV9ZXM5_9AGAR</name>
<dbReference type="AlphaFoldDB" id="A0AAV9ZXM5"/>
<sequence>MDVKNIKFFGSFGKETVDQAIQQGNARVSNGNQQYIGELAAHSCPLERKGNHGARSQWKHVLECTSQWGLKTVEFSATTPSVGRNSVRINSDCENLPQIGGIQCDDRNSIRLKAWYNSQLGTDCLGSPDIYDSVKHCVRSHTEHTRQPQSTDVKVCDNRTAQTLSFGKETADQAIQLGNAPARNEAFDWHYKAICLAGKSEGIEALKQDTDLNIAFERKGLKTVELRATPPSVGRNSVRINFDREKLTQITGIQCDDRNSSPVGHYNDSAEKYCWNQRCPKWSIDHGSVTANALTGLVDGLYGLERKSLELKRLNAARRVDYHWLNRTGSRHKCTASIEYVSLIGLQNQALRVSGVLARFRDINFNRYRHCVDPNTPIEAIRNPARQHQSRDVKVGDNPTARTLSFGKEIEEHAIQQGSVRVNNGIQQDIGELAAHSSPLERKGNQGHRSQGKDVSKQHPTIIRPETAEPQYNTSNSTDIQ</sequence>
<proteinExistence type="predicted"/>
<dbReference type="Proteomes" id="UP001362999">
    <property type="component" value="Unassembled WGS sequence"/>
</dbReference>
<accession>A0AAV9ZXM5</accession>
<comment type="caution">
    <text evidence="2">The sequence shown here is derived from an EMBL/GenBank/DDBJ whole genome shotgun (WGS) entry which is preliminary data.</text>
</comment>
<evidence type="ECO:0000313" key="3">
    <source>
        <dbReference type="Proteomes" id="UP001362999"/>
    </source>
</evidence>
<keyword evidence="3" id="KW-1185">Reference proteome</keyword>
<evidence type="ECO:0000313" key="2">
    <source>
        <dbReference type="EMBL" id="KAK6995868.1"/>
    </source>
</evidence>
<protein>
    <submittedName>
        <fullName evidence="2">Uncharacterized protein</fullName>
    </submittedName>
</protein>